<dbReference type="CDD" id="cd06578">
    <property type="entry name" value="HemD"/>
    <property type="match status" value="1"/>
</dbReference>
<dbReference type="InterPro" id="IPR039793">
    <property type="entry name" value="UROS/Hem4"/>
</dbReference>
<gene>
    <name evidence="2" type="ORF">LENED_009741</name>
</gene>
<name>A0A1Q3EKJ9_LENED</name>
<accession>A0A1Q3EKJ9</accession>
<dbReference type="AlphaFoldDB" id="A0A1Q3EKJ9"/>
<evidence type="ECO:0000259" key="1">
    <source>
        <dbReference type="Pfam" id="PF02602"/>
    </source>
</evidence>
<comment type="caution">
    <text evidence="2">The sequence shown here is derived from an EMBL/GenBank/DDBJ whole genome shotgun (WGS) entry which is preliminary data.</text>
</comment>
<dbReference type="GO" id="GO:0005829">
    <property type="term" value="C:cytosol"/>
    <property type="evidence" value="ECO:0007669"/>
    <property type="project" value="TreeGrafter"/>
</dbReference>
<dbReference type="GO" id="GO:0004852">
    <property type="term" value="F:uroporphyrinogen-III synthase activity"/>
    <property type="evidence" value="ECO:0007669"/>
    <property type="project" value="InterPro"/>
</dbReference>
<reference evidence="2 3" key="2">
    <citation type="submission" date="2017-02" db="EMBL/GenBank/DDBJ databases">
        <title>A genome survey and senescence transcriptome analysis in Lentinula edodes.</title>
        <authorList>
            <person name="Sakamoto Y."/>
            <person name="Nakade K."/>
            <person name="Sato S."/>
            <person name="Yoshida Y."/>
            <person name="Miyazaki K."/>
            <person name="Natsume S."/>
            <person name="Konno N."/>
        </authorList>
    </citation>
    <scope>NUCLEOTIDE SEQUENCE [LARGE SCALE GENOMIC DNA]</scope>
    <source>
        <strain evidence="2 3">NBRC 111202</strain>
    </source>
</reference>
<evidence type="ECO:0000313" key="3">
    <source>
        <dbReference type="Proteomes" id="UP000188533"/>
    </source>
</evidence>
<organism evidence="2 3">
    <name type="scientific">Lentinula edodes</name>
    <name type="common">Shiitake mushroom</name>
    <name type="synonym">Lentinus edodes</name>
    <dbReference type="NCBI Taxonomy" id="5353"/>
    <lineage>
        <taxon>Eukaryota</taxon>
        <taxon>Fungi</taxon>
        <taxon>Dikarya</taxon>
        <taxon>Basidiomycota</taxon>
        <taxon>Agaricomycotina</taxon>
        <taxon>Agaricomycetes</taxon>
        <taxon>Agaricomycetidae</taxon>
        <taxon>Agaricales</taxon>
        <taxon>Marasmiineae</taxon>
        <taxon>Omphalotaceae</taxon>
        <taxon>Lentinula</taxon>
    </lineage>
</organism>
<dbReference type="InterPro" id="IPR036108">
    <property type="entry name" value="4pyrrol_syn_uPrphyn_synt_sf"/>
</dbReference>
<dbReference type="GO" id="GO:0006780">
    <property type="term" value="P:uroporphyrinogen III biosynthetic process"/>
    <property type="evidence" value="ECO:0007669"/>
    <property type="project" value="InterPro"/>
</dbReference>
<protein>
    <submittedName>
        <fullName evidence="2">Uroporphyrinogen-iii synthase</fullName>
    </submittedName>
</protein>
<dbReference type="Proteomes" id="UP000188533">
    <property type="component" value="Unassembled WGS sequence"/>
</dbReference>
<feature type="domain" description="Tetrapyrrole biosynthesis uroporphyrinogen III synthase" evidence="1">
    <location>
        <begin position="32"/>
        <end position="266"/>
    </location>
</feature>
<proteinExistence type="predicted"/>
<dbReference type="SUPFAM" id="SSF69618">
    <property type="entry name" value="HemD-like"/>
    <property type="match status" value="1"/>
</dbReference>
<dbReference type="PANTHER" id="PTHR12390:SF0">
    <property type="entry name" value="UROPORPHYRINOGEN-III SYNTHASE"/>
    <property type="match status" value="1"/>
</dbReference>
<evidence type="ECO:0000313" key="2">
    <source>
        <dbReference type="EMBL" id="GAW07730.1"/>
    </source>
</evidence>
<dbReference type="EMBL" id="BDGU01000492">
    <property type="protein sequence ID" value="GAW07730.1"/>
    <property type="molecule type" value="Genomic_DNA"/>
</dbReference>
<dbReference type="PANTHER" id="PTHR12390">
    <property type="entry name" value="UROPORPHYRINOGEN III SYNTHASE"/>
    <property type="match status" value="1"/>
</dbReference>
<sequence>MAIFAVLLRAADISSTDKYETAINAIGPRSRGVCVPVLETVLMNLENLKQTIAAGPKVDGVIMTSARSCEAWKAVVAQSADEQTQLWSNVPFYVVGASTAASLREICPKPDQIRGEHSGTAELLARFILEQTPGNRPKCLLYLTGDKNRETLPKVMDEGHVDLVSLQVYETCGSSRFPHDLSEVLQGCERDAEIWIVFFAPSAAEFVYPHLQAQFRFRSTDTKSSNDDKPLVRIAAIGPTTASFLRDNLRLHVDAIPAKPNPDLLVEAIRECLYT</sequence>
<dbReference type="UniPathway" id="UPA00251">
    <property type="reaction ID" value="UER00320"/>
</dbReference>
<reference evidence="2 3" key="1">
    <citation type="submission" date="2016-08" db="EMBL/GenBank/DDBJ databases">
        <authorList>
            <consortium name="Lentinula edodes genome sequencing consortium"/>
            <person name="Sakamoto Y."/>
            <person name="Nakade K."/>
            <person name="Sato S."/>
            <person name="Yoshida Y."/>
            <person name="Miyazaki K."/>
            <person name="Natsume S."/>
            <person name="Konno N."/>
        </authorList>
    </citation>
    <scope>NUCLEOTIDE SEQUENCE [LARGE SCALE GENOMIC DNA]</scope>
    <source>
        <strain evidence="2 3">NBRC 111202</strain>
    </source>
</reference>
<dbReference type="STRING" id="5353.A0A1Q3EKJ9"/>
<keyword evidence="3" id="KW-1185">Reference proteome</keyword>
<dbReference type="InterPro" id="IPR003754">
    <property type="entry name" value="4pyrrol_synth_uPrphyn_synth"/>
</dbReference>
<dbReference type="Pfam" id="PF02602">
    <property type="entry name" value="HEM4"/>
    <property type="match status" value="1"/>
</dbReference>
<dbReference type="GO" id="GO:0006782">
    <property type="term" value="P:protoporphyrinogen IX biosynthetic process"/>
    <property type="evidence" value="ECO:0007669"/>
    <property type="project" value="UniProtKB-UniPathway"/>
</dbReference>
<dbReference type="Gene3D" id="3.40.50.10090">
    <property type="match status" value="2"/>
</dbReference>